<dbReference type="CDD" id="cd00293">
    <property type="entry name" value="USP-like"/>
    <property type="match status" value="1"/>
</dbReference>
<dbReference type="InterPro" id="IPR014729">
    <property type="entry name" value="Rossmann-like_a/b/a_fold"/>
</dbReference>
<dbReference type="OrthoDB" id="9792500at2"/>
<dbReference type="Proteomes" id="UP000034392">
    <property type="component" value="Plasmid unnamed"/>
</dbReference>
<protein>
    <submittedName>
        <fullName evidence="2">Universal stress protein F</fullName>
    </submittedName>
</protein>
<accession>A0A0F7KZN7</accession>
<reference evidence="2" key="1">
    <citation type="submission" date="2015-08" db="EMBL/GenBank/DDBJ databases">
        <title>The complete genome of Altererythrobacter atlanticus strain 26DY36.</title>
        <authorList>
            <person name="Wu Y.-H."/>
            <person name="Cheng H."/>
            <person name="Wu X.-W."/>
        </authorList>
    </citation>
    <scope>NUCLEOTIDE SEQUENCE</scope>
    <source>
        <strain evidence="2">26DY36</strain>
        <plasmid evidence="2">unnamed</plasmid>
    </source>
</reference>
<dbReference type="Pfam" id="PF00582">
    <property type="entry name" value="Usp"/>
    <property type="match status" value="1"/>
</dbReference>
<geneLocation type="plasmid" evidence="2 3">
    <name>unnamed</name>
</geneLocation>
<comment type="similarity">
    <text evidence="1">Belongs to the universal stress protein A family.</text>
</comment>
<dbReference type="PRINTS" id="PR01438">
    <property type="entry name" value="UNVRSLSTRESS"/>
</dbReference>
<dbReference type="EMBL" id="CP011453">
    <property type="protein sequence ID" value="AKH44320.1"/>
    <property type="molecule type" value="Genomic_DNA"/>
</dbReference>
<dbReference type="PANTHER" id="PTHR46268">
    <property type="entry name" value="STRESS RESPONSE PROTEIN NHAX"/>
    <property type="match status" value="1"/>
</dbReference>
<sequence>MYSSILVPIDLDEPSSWQKSVPTALALGRCFDARIALAHVVPESLLTLKGQWSSLSVRRMLDDHRIRLMTLADELAGGARVEAHVTSGSIYDGILQIAAETGADLIVLASHRPQMKDYLIGANAARVVRHARCSVMVVRDQDS</sequence>
<dbReference type="InterPro" id="IPR006016">
    <property type="entry name" value="UspA"/>
</dbReference>
<dbReference type="PANTHER" id="PTHR46268:SF6">
    <property type="entry name" value="UNIVERSAL STRESS PROTEIN UP12"/>
    <property type="match status" value="1"/>
</dbReference>
<evidence type="ECO:0000256" key="1">
    <source>
        <dbReference type="ARBA" id="ARBA00008791"/>
    </source>
</evidence>
<dbReference type="Gene3D" id="3.40.50.620">
    <property type="entry name" value="HUPs"/>
    <property type="match status" value="1"/>
</dbReference>
<proteinExistence type="inferred from homology"/>
<evidence type="ECO:0000313" key="3">
    <source>
        <dbReference type="Proteomes" id="UP000034392"/>
    </source>
</evidence>
<keyword evidence="3" id="KW-1185">Reference proteome</keyword>
<organism evidence="2 3">
    <name type="scientific">Croceibacterium atlanticum</name>
    <dbReference type="NCBI Taxonomy" id="1267766"/>
    <lineage>
        <taxon>Bacteria</taxon>
        <taxon>Pseudomonadati</taxon>
        <taxon>Pseudomonadota</taxon>
        <taxon>Alphaproteobacteria</taxon>
        <taxon>Sphingomonadales</taxon>
        <taxon>Erythrobacteraceae</taxon>
        <taxon>Croceibacterium</taxon>
    </lineage>
</organism>
<dbReference type="RefSeq" id="WP_046905299.1">
    <property type="nucleotide sequence ID" value="NZ_CP011453.2"/>
</dbReference>
<dbReference type="KEGG" id="aay:WYH_03301"/>
<dbReference type="AlphaFoldDB" id="A0A0F7KZN7"/>
<dbReference type="PATRIC" id="fig|1267766.3.peg.3320"/>
<keyword evidence="2" id="KW-0614">Plasmid</keyword>
<evidence type="ECO:0000313" key="2">
    <source>
        <dbReference type="EMBL" id="AKH44320.1"/>
    </source>
</evidence>
<dbReference type="SUPFAM" id="SSF52402">
    <property type="entry name" value="Adenine nucleotide alpha hydrolases-like"/>
    <property type="match status" value="1"/>
</dbReference>
<name>A0A0F7KZN7_9SPHN</name>
<dbReference type="InterPro" id="IPR006015">
    <property type="entry name" value="Universal_stress_UspA"/>
</dbReference>
<gene>
    <name evidence="2" type="primary">uspF</name>
    <name evidence="2" type="ORF">WYH_03301</name>
</gene>